<dbReference type="GO" id="GO:0005737">
    <property type="term" value="C:cytoplasm"/>
    <property type="evidence" value="ECO:0007669"/>
    <property type="project" value="UniProtKB-SubCell"/>
</dbReference>
<keyword evidence="7 8" id="KW-0378">Hydrolase</keyword>
<dbReference type="InterPro" id="IPR000073">
    <property type="entry name" value="AB_hydrolase_1"/>
</dbReference>
<evidence type="ECO:0000256" key="5">
    <source>
        <dbReference type="ARBA" id="ARBA00022490"/>
    </source>
</evidence>
<dbReference type="MEROPS" id="S33.001"/>
<dbReference type="InterPro" id="IPR002410">
    <property type="entry name" value="Peptidase_S33"/>
</dbReference>
<accession>I0L9W8</accession>
<sequence length="397" mass="44093">MTAQTLTELAVNGRALALPAARWRRTMREHQGVDGRCPVCRTRAWCREWADAFGQLVAHDLLLPRTGVRGNDLDGWIAEMPRLYPEIEPFAHGMLDVGDGHLVYWESCGNPLGKPALVLHGGPGSGAGAFWRRFFDPAVYRVVLFDQRGCGRSTPDAGDVRTDLSTNTMPHLLADIEKLRTHLSIDRWLLLGGSWGSALGLGYAERHPDRVTEIVLFSVVTSTPAEHRWITRDLGRIFPEQWERFRDAVPAAERDGNLPAAYARLLADPDEGVRDRAARNWCAWEDALVSNLPGSRPDPRYEDRAFRMTFARLVTHYWAHDGWFADGELMAGAHRLAGIPSVLVHGRLDLGSPVDIPWQLSKVWPEARLELIAEAGHGAGRGVGDAVIDALDRFAVS</sequence>
<dbReference type="Gene3D" id="3.40.50.1820">
    <property type="entry name" value="alpha/beta hydrolase"/>
    <property type="match status" value="1"/>
</dbReference>
<comment type="caution">
    <text evidence="10">The sequence shown here is derived from an EMBL/GenBank/DDBJ whole genome shotgun (WGS) entry which is preliminary data.</text>
</comment>
<comment type="subcellular location">
    <subcellularLocation>
        <location evidence="2">Cytoplasm</location>
    </subcellularLocation>
</comment>
<comment type="similarity">
    <text evidence="3 8">Belongs to the peptidase S33 family.</text>
</comment>
<reference evidence="11" key="1">
    <citation type="journal article" date="2012" name="J. Bacteriol.">
        <title>Genome Sequence of Micromonospora lupini Lupac 08, Isolated from Root Nodules of Lupinus angustifolius.</title>
        <authorList>
            <person name="Alonso-Vega P."/>
            <person name="Normand P."/>
            <person name="Bacigalupe R."/>
            <person name="Pujic P."/>
            <person name="Lajus A."/>
            <person name="Vallenet D."/>
            <person name="Carro L."/>
            <person name="Coll P."/>
            <person name="Trujillo M.E."/>
        </authorList>
    </citation>
    <scope>NUCLEOTIDE SEQUENCE [LARGE SCALE GENOMIC DNA]</scope>
    <source>
        <strain evidence="11">Lupac 08</strain>
    </source>
</reference>
<evidence type="ECO:0000313" key="11">
    <source>
        <dbReference type="Proteomes" id="UP000003448"/>
    </source>
</evidence>
<dbReference type="EC" id="3.4.11.5" evidence="8"/>
<keyword evidence="4 8" id="KW-0031">Aminopeptidase</keyword>
<evidence type="ECO:0000256" key="7">
    <source>
        <dbReference type="ARBA" id="ARBA00022801"/>
    </source>
</evidence>
<dbReference type="Pfam" id="PF00561">
    <property type="entry name" value="Abhydrolase_1"/>
    <property type="match status" value="1"/>
</dbReference>
<evidence type="ECO:0000256" key="6">
    <source>
        <dbReference type="ARBA" id="ARBA00022670"/>
    </source>
</evidence>
<protein>
    <recommendedName>
        <fullName evidence="8">Proline iminopeptidase</fullName>
        <ecNumber evidence="8">3.4.11.5</ecNumber>
    </recommendedName>
</protein>
<evidence type="ECO:0000256" key="1">
    <source>
        <dbReference type="ARBA" id="ARBA00001585"/>
    </source>
</evidence>
<evidence type="ECO:0000256" key="4">
    <source>
        <dbReference type="ARBA" id="ARBA00022438"/>
    </source>
</evidence>
<evidence type="ECO:0000313" key="10">
    <source>
        <dbReference type="EMBL" id="CCH20615.1"/>
    </source>
</evidence>
<evidence type="ECO:0000256" key="3">
    <source>
        <dbReference type="ARBA" id="ARBA00010088"/>
    </source>
</evidence>
<dbReference type="SUPFAM" id="SSF53474">
    <property type="entry name" value="alpha/beta-Hydrolases"/>
    <property type="match status" value="1"/>
</dbReference>
<dbReference type="GO" id="GO:0006508">
    <property type="term" value="P:proteolysis"/>
    <property type="evidence" value="ECO:0007669"/>
    <property type="project" value="UniProtKB-KW"/>
</dbReference>
<dbReference type="PRINTS" id="PR00793">
    <property type="entry name" value="PROAMNOPTASE"/>
</dbReference>
<dbReference type="InterPro" id="IPR005944">
    <property type="entry name" value="Pro_iminopeptidase"/>
</dbReference>
<evidence type="ECO:0000259" key="9">
    <source>
        <dbReference type="Pfam" id="PF00561"/>
    </source>
</evidence>
<dbReference type="Proteomes" id="UP000003448">
    <property type="component" value="Unassembled WGS sequence"/>
</dbReference>
<dbReference type="GO" id="GO:0004177">
    <property type="term" value="F:aminopeptidase activity"/>
    <property type="evidence" value="ECO:0007669"/>
    <property type="project" value="UniProtKB-KW"/>
</dbReference>
<keyword evidence="11" id="KW-1185">Reference proteome</keyword>
<dbReference type="STRING" id="1150864.MILUP08_45499"/>
<dbReference type="eggNOG" id="COG2267">
    <property type="taxonomic scope" value="Bacteria"/>
</dbReference>
<evidence type="ECO:0000256" key="2">
    <source>
        <dbReference type="ARBA" id="ARBA00004496"/>
    </source>
</evidence>
<keyword evidence="5" id="KW-0963">Cytoplasm</keyword>
<feature type="domain" description="AB hydrolase-1" evidence="9">
    <location>
        <begin position="117"/>
        <end position="378"/>
    </location>
</feature>
<name>I0L9W8_9ACTN</name>
<dbReference type="InterPro" id="IPR029058">
    <property type="entry name" value="AB_hydrolase_fold"/>
</dbReference>
<comment type="catalytic activity">
    <reaction evidence="1 8">
        <text>Release of N-terminal proline from a peptide.</text>
        <dbReference type="EC" id="3.4.11.5"/>
    </reaction>
</comment>
<organism evidence="10 11">
    <name type="scientific">Micromonospora lupini str. Lupac 08</name>
    <dbReference type="NCBI Taxonomy" id="1150864"/>
    <lineage>
        <taxon>Bacteria</taxon>
        <taxon>Bacillati</taxon>
        <taxon>Actinomycetota</taxon>
        <taxon>Actinomycetes</taxon>
        <taxon>Micromonosporales</taxon>
        <taxon>Micromonosporaceae</taxon>
        <taxon>Micromonospora</taxon>
    </lineage>
</organism>
<dbReference type="EMBL" id="CAIE01000039">
    <property type="protein sequence ID" value="CCH20615.1"/>
    <property type="molecule type" value="Genomic_DNA"/>
</dbReference>
<gene>
    <name evidence="10" type="ORF">MILUP08_45499</name>
</gene>
<keyword evidence="6 8" id="KW-0645">Protease</keyword>
<proteinExistence type="inferred from homology"/>
<evidence type="ECO:0000256" key="8">
    <source>
        <dbReference type="RuleBase" id="RU003421"/>
    </source>
</evidence>
<dbReference type="PRINTS" id="PR00111">
    <property type="entry name" value="ABHYDROLASE"/>
</dbReference>
<dbReference type="PANTHER" id="PTHR43722:SF1">
    <property type="entry name" value="PROLINE IMINOPEPTIDASE"/>
    <property type="match status" value="1"/>
</dbReference>
<dbReference type="PANTHER" id="PTHR43722">
    <property type="entry name" value="PROLINE IMINOPEPTIDASE"/>
    <property type="match status" value="1"/>
</dbReference>
<dbReference type="AlphaFoldDB" id="I0L9W8"/>
<dbReference type="NCBIfam" id="TIGR01249">
    <property type="entry name" value="pro_imino_pep_1"/>
    <property type="match status" value="1"/>
</dbReference>